<evidence type="ECO:0000313" key="3">
    <source>
        <dbReference type="Proteomes" id="UP000198924"/>
    </source>
</evidence>
<gene>
    <name evidence="2" type="ORF">SAMN04488079_104196</name>
</gene>
<evidence type="ECO:0000313" key="2">
    <source>
        <dbReference type="EMBL" id="SFK06463.1"/>
    </source>
</evidence>
<organism evidence="2 3">
    <name type="scientific">Methylophaga sulfidovorans</name>
    <dbReference type="NCBI Taxonomy" id="45496"/>
    <lineage>
        <taxon>Bacteria</taxon>
        <taxon>Pseudomonadati</taxon>
        <taxon>Pseudomonadota</taxon>
        <taxon>Gammaproteobacteria</taxon>
        <taxon>Thiotrichales</taxon>
        <taxon>Piscirickettsiaceae</taxon>
        <taxon>Methylophaga</taxon>
    </lineage>
</organism>
<dbReference type="PANTHER" id="PTHR34595:SF7">
    <property type="entry name" value="SLL1039 PROTEIN"/>
    <property type="match status" value="1"/>
</dbReference>
<dbReference type="InterPro" id="IPR051680">
    <property type="entry name" value="ATP-dep_Glu-Cys_Ligase-2"/>
</dbReference>
<accession>A0A1I3WH27</accession>
<keyword evidence="3" id="KW-1185">Reference proteome</keyword>
<feature type="domain" description="DUF403" evidence="1">
    <location>
        <begin position="1"/>
        <end position="306"/>
    </location>
</feature>
<dbReference type="OrthoDB" id="9803532at2"/>
<sequence>MLSRVAERVYWLARYLERVENTARLINVHTALLMDLPEHMEVNWFTLVTIFDAEQIYYTKHPRENEYDIMHFLLSDPSYGGSLINNLSAVRENARTSLDVLPEEVWEQVNELHLLVKSELSSIGNRRRRQKLLLTVMESCQCIWGMIANHMSRNYAYDFLQAGKHLERADMTSRILELATLLMSDNRSDALRQHEGILWATLLRVLNAQQMYIQAHNSSLKGEKVLAFLIQDNAFPRSLSFSVKSIGNYLEYLPGDKRVLELQGEILARLKAYSAEKNPPETIRLMMDELQISLNRLNTSITSNWFYPDYSAS</sequence>
<dbReference type="InterPro" id="IPR007296">
    <property type="entry name" value="DUF403"/>
</dbReference>
<dbReference type="STRING" id="45496.SAMN04488079_104196"/>
<dbReference type="Pfam" id="PF04168">
    <property type="entry name" value="Alpha-E"/>
    <property type="match status" value="1"/>
</dbReference>
<evidence type="ECO:0000259" key="1">
    <source>
        <dbReference type="Pfam" id="PF04168"/>
    </source>
</evidence>
<protein>
    <submittedName>
        <fullName evidence="2">Uncharacterized conserved protein, Alpha-E superfamily</fullName>
    </submittedName>
</protein>
<dbReference type="Proteomes" id="UP000198924">
    <property type="component" value="Unassembled WGS sequence"/>
</dbReference>
<dbReference type="EMBL" id="FOSH01000004">
    <property type="protein sequence ID" value="SFK06463.1"/>
    <property type="molecule type" value="Genomic_DNA"/>
</dbReference>
<name>A0A1I3WH27_9GAMM</name>
<dbReference type="PANTHER" id="PTHR34595">
    <property type="entry name" value="BLR5612 PROTEIN"/>
    <property type="match status" value="1"/>
</dbReference>
<dbReference type="AlphaFoldDB" id="A0A1I3WH27"/>
<dbReference type="RefSeq" id="WP_091712033.1">
    <property type="nucleotide sequence ID" value="NZ_FOSH01000004.1"/>
</dbReference>
<reference evidence="3" key="1">
    <citation type="submission" date="2016-10" db="EMBL/GenBank/DDBJ databases">
        <authorList>
            <person name="Varghese N."/>
            <person name="Submissions S."/>
        </authorList>
    </citation>
    <scope>NUCLEOTIDE SEQUENCE [LARGE SCALE GENOMIC DNA]</scope>
    <source>
        <strain evidence="3">DSM 11578</strain>
    </source>
</reference>
<proteinExistence type="predicted"/>